<dbReference type="InterPro" id="IPR009028">
    <property type="entry name" value="Coatomer/calthrin_app_sub_C"/>
</dbReference>
<dbReference type="FunCoup" id="A0A067M757">
    <property type="interactions" value="414"/>
</dbReference>
<feature type="region of interest" description="Disordered" evidence="9">
    <location>
        <begin position="635"/>
        <end position="712"/>
    </location>
</feature>
<dbReference type="STRING" id="930990.A0A067M757"/>
<dbReference type="Gene3D" id="1.25.10.10">
    <property type="entry name" value="Leucine-rich Repeat Variant"/>
    <property type="match status" value="1"/>
</dbReference>
<feature type="compositionally biased region" description="Polar residues" evidence="9">
    <location>
        <begin position="701"/>
        <end position="712"/>
    </location>
</feature>
<keyword evidence="6 7" id="KW-0168">Coated pit</keyword>
<evidence type="ECO:0000256" key="4">
    <source>
        <dbReference type="ARBA" id="ARBA00022927"/>
    </source>
</evidence>
<dbReference type="Gene3D" id="3.30.310.10">
    <property type="entry name" value="TATA-Binding Protein"/>
    <property type="match status" value="1"/>
</dbReference>
<evidence type="ECO:0000313" key="11">
    <source>
        <dbReference type="EMBL" id="KDQ07707.1"/>
    </source>
</evidence>
<evidence type="ECO:0000256" key="3">
    <source>
        <dbReference type="ARBA" id="ARBA00022583"/>
    </source>
</evidence>
<evidence type="ECO:0000256" key="9">
    <source>
        <dbReference type="SAM" id="MobiDB-lite"/>
    </source>
</evidence>
<dbReference type="InParanoid" id="A0A067M757"/>
<keyword evidence="4 7" id="KW-0653">Protein transport</keyword>
<reference evidence="12" key="1">
    <citation type="journal article" date="2014" name="Proc. Natl. Acad. Sci. U.S.A.">
        <title>Extensive sampling of basidiomycete genomes demonstrates inadequacy of the white-rot/brown-rot paradigm for wood decay fungi.</title>
        <authorList>
            <person name="Riley R."/>
            <person name="Salamov A.A."/>
            <person name="Brown D.W."/>
            <person name="Nagy L.G."/>
            <person name="Floudas D."/>
            <person name="Held B.W."/>
            <person name="Levasseur A."/>
            <person name="Lombard V."/>
            <person name="Morin E."/>
            <person name="Otillar R."/>
            <person name="Lindquist E.A."/>
            <person name="Sun H."/>
            <person name="LaButti K.M."/>
            <person name="Schmutz J."/>
            <person name="Jabbour D."/>
            <person name="Luo H."/>
            <person name="Baker S.E."/>
            <person name="Pisabarro A.G."/>
            <person name="Walton J.D."/>
            <person name="Blanchette R.A."/>
            <person name="Henrissat B."/>
            <person name="Martin F."/>
            <person name="Cullen D."/>
            <person name="Hibbett D.S."/>
            <person name="Grigoriev I.V."/>
        </authorList>
    </citation>
    <scope>NUCLEOTIDE SEQUENCE [LARGE SCALE GENOMIC DNA]</scope>
    <source>
        <strain evidence="12">FD-172 SS1</strain>
    </source>
</reference>
<dbReference type="GO" id="GO:0030122">
    <property type="term" value="C:AP-2 adaptor complex"/>
    <property type="evidence" value="ECO:0007669"/>
    <property type="project" value="InterPro"/>
</dbReference>
<evidence type="ECO:0000256" key="8">
    <source>
        <dbReference type="PIRSR" id="PIRSR037091-1"/>
    </source>
</evidence>
<dbReference type="SUPFAM" id="SSF49348">
    <property type="entry name" value="Clathrin adaptor appendage domain"/>
    <property type="match status" value="1"/>
</dbReference>
<evidence type="ECO:0000256" key="2">
    <source>
        <dbReference type="ARBA" id="ARBA00022448"/>
    </source>
</evidence>
<dbReference type="FunFam" id="1.25.10.10:FF:000020">
    <property type="entry name" value="AP-2 complex subunit alpha"/>
    <property type="match status" value="1"/>
</dbReference>
<dbReference type="InterPro" id="IPR012295">
    <property type="entry name" value="TBP_dom_sf"/>
</dbReference>
<name>A0A067M757_BOTB1</name>
<dbReference type="GO" id="GO:0035615">
    <property type="term" value="F:clathrin adaptor activity"/>
    <property type="evidence" value="ECO:0007669"/>
    <property type="project" value="InterPro"/>
</dbReference>
<dbReference type="InterPro" id="IPR003164">
    <property type="entry name" value="Clathrin_a-adaptin_app_sub_C"/>
</dbReference>
<evidence type="ECO:0000256" key="7">
    <source>
        <dbReference type="PIRNR" id="PIRNR037091"/>
    </source>
</evidence>
<evidence type="ECO:0000256" key="5">
    <source>
        <dbReference type="ARBA" id="ARBA00023136"/>
    </source>
</evidence>
<feature type="compositionally biased region" description="Polar residues" evidence="9">
    <location>
        <begin position="654"/>
        <end position="669"/>
    </location>
</feature>
<keyword evidence="12" id="KW-1185">Reference proteome</keyword>
<evidence type="ECO:0000256" key="1">
    <source>
        <dbReference type="ARBA" id="ARBA00004277"/>
    </source>
</evidence>
<dbReference type="PIRSF" id="PIRSF037091">
    <property type="entry name" value="AP2_complex_alpha"/>
    <property type="match status" value="1"/>
</dbReference>
<dbReference type="InterPro" id="IPR017104">
    <property type="entry name" value="AP2_complex_asu"/>
</dbReference>
<feature type="domain" description="Clathrin adaptor alpha/beta/gamma-adaptin appendage Ig-like subdomain" evidence="10">
    <location>
        <begin position="722"/>
        <end position="833"/>
    </location>
</feature>
<gene>
    <name evidence="11" type="ORF">BOTBODRAFT_59836</name>
</gene>
<dbReference type="GO" id="GO:0072583">
    <property type="term" value="P:clathrin-dependent endocytosis"/>
    <property type="evidence" value="ECO:0007669"/>
    <property type="project" value="InterPro"/>
</dbReference>
<evidence type="ECO:0000256" key="6">
    <source>
        <dbReference type="ARBA" id="ARBA00023176"/>
    </source>
</evidence>
<dbReference type="AlphaFoldDB" id="A0A067M757"/>
<dbReference type="Proteomes" id="UP000027195">
    <property type="component" value="Unassembled WGS sequence"/>
</dbReference>
<sequence>MAQPMRGLTQYIADIRASRVRELEEKRINKEMAHIRKRFSEVSLSSQQRKKYVAKIVFTYILGYKVDIGHMEAVNLIASPKYSEKQIGYLAVTLLMHENSDFLRLVVNSIRKDLDSNKEINSCLALHAIANVGGMEMAEALSPDVHRLLISPTSQNFVKKKAALTLLRLYRKHSDVIPAAEWALRIISIMDDPDLGVVICVTSLVMALAQDHLDAYALCYQKAVDRLYKLVIDREYASEYIYYKVPTPWLQCKLLRLLQYYPPSEDPNVRAAIHRVLQEIMNTAGETPKNVQHNNAQNAILFEAINLAIHLDAKSSLVGSAAVLLARFIMSKETNVRYLGLDTMAHLAARADSLDPIKKHQHTIILSLRDKDISVRRRALDLLYSMCDVDNAELIVGELLRYLKVADYGLREEMVLKIAISTEKFATSFKWYVDTILQLISAAGDHVGDEVWYRVVQITTNTEDLQEYAAKAVFEHLRSPTCHESLIKIAGYILGEYGHLIANEPGYSPIEQLHALQSKSQFASAPTRALLLSAYIKWVNVFPELKPQLVSIFDRYRHVLDSELQQRACEYLVIASRPEEDGLLQNICEEMPPFPERESALLNRLNAKHGDTEDKRTWIIGGKDANMDRDATMKKGMRKPSLDMSGSIPPAGAEQQNGTPTDTSTTDVMSSLAGLDLSSSATTTSPAQMSPNGELPGRFDSPSTKAAASNYTSNPTVDKWFEKLTYSHEGILFEDVQIQVGVKTEYHGHLGRVALYFGNKMSQALTSFTASVDGFDTSALSVSFAKIPQTTIGRTTQTQQILHVECKGIYSAPPILQISFIAGALQSHRLRLPIVLTKFFEPVRFGQAEFFERWKLIGGPPREAQVVFPITLDSTGYVDTPKQKKVVAGNGFQLLDGVDPNPVNLVGAGVLHTSGAGKVGCLLRVEPNREAKLCRLTLRSTSELVAAEGMRLIQKPLSAE</sequence>
<keyword evidence="5 7" id="KW-0472">Membrane</keyword>
<dbReference type="InterPro" id="IPR002553">
    <property type="entry name" value="Clathrin/coatomer_adapt-like_N"/>
</dbReference>
<dbReference type="InterPro" id="IPR050840">
    <property type="entry name" value="Adaptor_Complx_Large_Subunit"/>
</dbReference>
<dbReference type="InterPro" id="IPR013041">
    <property type="entry name" value="Clathrin_app_Ig-like_sf"/>
</dbReference>
<dbReference type="PANTHER" id="PTHR22780">
    <property type="entry name" value="ADAPTIN, ALPHA/GAMMA/EPSILON"/>
    <property type="match status" value="1"/>
</dbReference>
<dbReference type="SUPFAM" id="SSF55711">
    <property type="entry name" value="Subdomain of clathrin and coatomer appendage domain"/>
    <property type="match status" value="1"/>
</dbReference>
<dbReference type="Pfam" id="PF02883">
    <property type="entry name" value="Alpha_adaptinC2"/>
    <property type="match status" value="1"/>
</dbReference>
<dbReference type="GO" id="GO:0006886">
    <property type="term" value="P:intracellular protein transport"/>
    <property type="evidence" value="ECO:0007669"/>
    <property type="project" value="UniProtKB-UniRule"/>
</dbReference>
<feature type="binding site" evidence="8">
    <location>
        <begin position="6"/>
        <end position="7"/>
    </location>
    <ligand>
        <name>a 1,2-diacyl-sn-glycero-3-phospho-(1D-myo-inositol-3,4,5-trisphosphate)</name>
        <dbReference type="ChEBI" id="CHEBI:57836"/>
    </ligand>
</feature>
<protein>
    <recommendedName>
        <fullName evidence="7">AP-2 complex subunit alpha</fullName>
    </recommendedName>
</protein>
<comment type="function">
    <text evidence="7">Adaptins are components of the adaptor complexes which link clathrin to receptors in coated vesicles. Clathrin-associated protein complexes are believed to interact with the cytoplasmic tails of membrane proteins, leading to their selection and concentration.</text>
</comment>
<evidence type="ECO:0000313" key="12">
    <source>
        <dbReference type="Proteomes" id="UP000027195"/>
    </source>
</evidence>
<keyword evidence="3 7" id="KW-0254">Endocytosis</keyword>
<dbReference type="Pfam" id="PF02296">
    <property type="entry name" value="Alpha_adaptin_C"/>
    <property type="match status" value="1"/>
</dbReference>
<dbReference type="OrthoDB" id="28053at2759"/>
<dbReference type="EMBL" id="KL198102">
    <property type="protein sequence ID" value="KDQ07707.1"/>
    <property type="molecule type" value="Genomic_DNA"/>
</dbReference>
<dbReference type="InterPro" id="IPR008152">
    <property type="entry name" value="Clathrin_a/b/g-adaptin_app_Ig"/>
</dbReference>
<dbReference type="InterPro" id="IPR016024">
    <property type="entry name" value="ARM-type_fold"/>
</dbReference>
<comment type="similarity">
    <text evidence="7">Belongs to the adaptor complexes large subunit family.</text>
</comment>
<proteinExistence type="inferred from homology"/>
<organism evidence="11 12">
    <name type="scientific">Botryobasidium botryosum (strain FD-172 SS1)</name>
    <dbReference type="NCBI Taxonomy" id="930990"/>
    <lineage>
        <taxon>Eukaryota</taxon>
        <taxon>Fungi</taxon>
        <taxon>Dikarya</taxon>
        <taxon>Basidiomycota</taxon>
        <taxon>Agaricomycotina</taxon>
        <taxon>Agaricomycetes</taxon>
        <taxon>Cantharellales</taxon>
        <taxon>Botryobasidiaceae</taxon>
        <taxon>Botryobasidium</taxon>
    </lineage>
</organism>
<accession>A0A067M757</accession>
<feature type="compositionally biased region" description="Low complexity" evidence="9">
    <location>
        <begin position="670"/>
        <end position="687"/>
    </location>
</feature>
<dbReference type="SMART" id="SM00809">
    <property type="entry name" value="Alpha_adaptinC2"/>
    <property type="match status" value="1"/>
</dbReference>
<dbReference type="Pfam" id="PF01602">
    <property type="entry name" value="Adaptin_N"/>
    <property type="match status" value="1"/>
</dbReference>
<comment type="subcellular location">
    <subcellularLocation>
        <location evidence="1">Membrane</location>
        <location evidence="1">Coated pit</location>
        <topology evidence="1">Peripheral membrane protein</topology>
        <orientation evidence="1">Cytoplasmic side</orientation>
    </subcellularLocation>
</comment>
<keyword evidence="2 7" id="KW-0813">Transport</keyword>
<dbReference type="HOGENOM" id="CLU_003824_1_2_1"/>
<feature type="binding site" evidence="8">
    <location>
        <begin position="51"/>
        <end position="55"/>
    </location>
    <ligand>
        <name>a 1,2-diacyl-sn-glycero-3-phospho-(1D-myo-inositol-3,4,5-trisphosphate)</name>
        <dbReference type="ChEBI" id="CHEBI:57836"/>
    </ligand>
</feature>
<evidence type="ECO:0000259" key="10">
    <source>
        <dbReference type="SMART" id="SM00809"/>
    </source>
</evidence>
<dbReference type="SUPFAM" id="SSF48371">
    <property type="entry name" value="ARM repeat"/>
    <property type="match status" value="1"/>
</dbReference>
<dbReference type="InterPro" id="IPR011989">
    <property type="entry name" value="ARM-like"/>
</dbReference>
<dbReference type="Gene3D" id="2.60.40.1230">
    <property type="match status" value="1"/>
</dbReference>